<feature type="transmembrane region" description="Helical" evidence="2">
    <location>
        <begin position="36"/>
        <end position="53"/>
    </location>
</feature>
<evidence type="ECO:0000313" key="4">
    <source>
        <dbReference type="Proteomes" id="UP000309673"/>
    </source>
</evidence>
<dbReference type="RefSeq" id="WP_136776730.1">
    <property type="nucleotide sequence ID" value="NZ_SUPK01000002.1"/>
</dbReference>
<dbReference type="AlphaFoldDB" id="A0A4U0FEJ4"/>
<evidence type="ECO:0000256" key="2">
    <source>
        <dbReference type="SAM" id="Phobius"/>
    </source>
</evidence>
<dbReference type="GO" id="GO:0030436">
    <property type="term" value="P:asexual sporulation"/>
    <property type="evidence" value="ECO:0007669"/>
    <property type="project" value="InterPro"/>
</dbReference>
<dbReference type="OrthoDB" id="2690199at2"/>
<name>A0A4U0FEJ4_9BACL</name>
<dbReference type="InterPro" id="IPR005081">
    <property type="entry name" value="SpoIIGA"/>
</dbReference>
<feature type="transmembrane region" description="Helical" evidence="2">
    <location>
        <begin position="6"/>
        <end position="24"/>
    </location>
</feature>
<dbReference type="EMBL" id="SUPK01000002">
    <property type="protein sequence ID" value="TJY43366.1"/>
    <property type="molecule type" value="Genomic_DNA"/>
</dbReference>
<feature type="transmembrane region" description="Helical" evidence="2">
    <location>
        <begin position="92"/>
        <end position="111"/>
    </location>
</feature>
<evidence type="ECO:0000256" key="1">
    <source>
        <dbReference type="PIRSR" id="PIRSR018571-1"/>
    </source>
</evidence>
<keyword evidence="2" id="KW-0812">Transmembrane</keyword>
<evidence type="ECO:0000313" key="3">
    <source>
        <dbReference type="EMBL" id="TJY43366.1"/>
    </source>
</evidence>
<protein>
    <submittedName>
        <fullName evidence="3">Sigma-E processing peptidase SpoIIGA</fullName>
    </submittedName>
</protein>
<dbReference type="GO" id="GO:0006508">
    <property type="term" value="P:proteolysis"/>
    <property type="evidence" value="ECO:0007669"/>
    <property type="project" value="InterPro"/>
</dbReference>
<dbReference type="Pfam" id="PF03419">
    <property type="entry name" value="Peptidase_U4"/>
    <property type="match status" value="1"/>
</dbReference>
<gene>
    <name evidence="3" type="ORF">E5161_05620</name>
</gene>
<keyword evidence="4" id="KW-1185">Reference proteome</keyword>
<keyword evidence="2" id="KW-1133">Transmembrane helix</keyword>
<feature type="active site" evidence="1">
    <location>
        <position position="185"/>
    </location>
</feature>
<proteinExistence type="predicted"/>
<keyword evidence="2" id="KW-0472">Membrane</keyword>
<comment type="caution">
    <text evidence="3">The sequence shown here is derived from an EMBL/GenBank/DDBJ whole genome shotgun (WGS) entry which is preliminary data.</text>
</comment>
<dbReference type="GO" id="GO:0004190">
    <property type="term" value="F:aspartic-type endopeptidase activity"/>
    <property type="evidence" value="ECO:0007669"/>
    <property type="project" value="InterPro"/>
</dbReference>
<dbReference type="Proteomes" id="UP000309673">
    <property type="component" value="Unassembled WGS sequence"/>
</dbReference>
<feature type="transmembrane region" description="Helical" evidence="2">
    <location>
        <begin position="65"/>
        <end position="85"/>
    </location>
</feature>
<dbReference type="PIRSF" id="PIRSF018571">
    <property type="entry name" value="SpoIIGA"/>
    <property type="match status" value="1"/>
</dbReference>
<sequence length="320" mass="34920">MIVFVDLVFFTNFALDATVLLATAKVRKLKPRKRRVAVAAAAGAAYAVAMFWADVPYLYSLGAKVFVSLLMVLLSFGYGGPLAFLRNFGAFYMVNFATLGGVIGLGSLLRSWNDSSGALTITENGGIILDWHMHLGLFAASFFLSLRLFHGTTDIRRKRNDTESLVWKAEVRIDGASWSVPALLDTGNRLYDPLTRTPVMILEASVWEGQLPAGWCTRLQTESADRLVAELDESASASFAWMDRLRLVPYRGVNGSTRMMLAVKPDALVLSREGHPPIEAARVLIGLDGGTLSSDRTYRAILHPELVSAGQEIPAPSQPA</sequence>
<organism evidence="3 4">
    <name type="scientific">Cohnella pontilimi</name>
    <dbReference type="NCBI Taxonomy" id="2564100"/>
    <lineage>
        <taxon>Bacteria</taxon>
        <taxon>Bacillati</taxon>
        <taxon>Bacillota</taxon>
        <taxon>Bacilli</taxon>
        <taxon>Bacillales</taxon>
        <taxon>Paenibacillaceae</taxon>
        <taxon>Cohnella</taxon>
    </lineage>
</organism>
<feature type="transmembrane region" description="Helical" evidence="2">
    <location>
        <begin position="131"/>
        <end position="149"/>
    </location>
</feature>
<reference evidence="3 4" key="1">
    <citation type="submission" date="2019-04" db="EMBL/GenBank/DDBJ databases">
        <title>Cohnella sp. nov., isolated from soil.</title>
        <authorList>
            <person name="Kim W."/>
        </authorList>
    </citation>
    <scope>NUCLEOTIDE SEQUENCE [LARGE SCALE GENOMIC DNA]</scope>
    <source>
        <strain evidence="3 4">CAU 1483</strain>
    </source>
</reference>
<accession>A0A4U0FEJ4</accession>